<gene>
    <name evidence="10" type="ORF">ENP55_02360</name>
</gene>
<evidence type="ECO:0000256" key="6">
    <source>
        <dbReference type="ARBA" id="ARBA00046520"/>
    </source>
</evidence>
<evidence type="ECO:0000313" key="10">
    <source>
        <dbReference type="EMBL" id="HEF87144.1"/>
    </source>
</evidence>
<comment type="similarity">
    <text evidence="5">Belongs to the AcnX type II large subunit family.</text>
</comment>
<dbReference type="PANTHER" id="PTHR36577:SF3">
    <property type="entry name" value="DUF521 DOMAIN PROTEIN (AFU_ORTHOLOGUE AFUA_6G00490)"/>
    <property type="match status" value="1"/>
</dbReference>
<organism evidence="10">
    <name type="scientific">Thermosphaera aggregans</name>
    <dbReference type="NCBI Taxonomy" id="54254"/>
    <lineage>
        <taxon>Archaea</taxon>
        <taxon>Thermoproteota</taxon>
        <taxon>Thermoprotei</taxon>
        <taxon>Desulfurococcales</taxon>
        <taxon>Desulfurococcaceae</taxon>
        <taxon>Thermosphaera</taxon>
    </lineage>
</organism>
<evidence type="ECO:0000259" key="9">
    <source>
        <dbReference type="Pfam" id="PF04412"/>
    </source>
</evidence>
<dbReference type="EC" id="4.2.1.182" evidence="7"/>
<proteinExistence type="inferred from homology"/>
<accession>A0A7C2FXF7</accession>
<dbReference type="PANTHER" id="PTHR36577">
    <property type="entry name" value="DUF521 DOMAIN PROTEIN (AFU_ORTHOLOGUE AFUA_6G00490)"/>
    <property type="match status" value="1"/>
</dbReference>
<feature type="domain" description="Phosphomevalonate dehydratase large subunit-like" evidence="9">
    <location>
        <begin position="1"/>
        <end position="384"/>
    </location>
</feature>
<dbReference type="GO" id="GO:0016829">
    <property type="term" value="F:lyase activity"/>
    <property type="evidence" value="ECO:0007669"/>
    <property type="project" value="UniProtKB-KW"/>
</dbReference>
<evidence type="ECO:0000256" key="2">
    <source>
        <dbReference type="ARBA" id="ARBA00023239"/>
    </source>
</evidence>
<evidence type="ECO:0000256" key="8">
    <source>
        <dbReference type="ARBA" id="ARBA00047196"/>
    </source>
</evidence>
<evidence type="ECO:0000256" key="3">
    <source>
        <dbReference type="ARBA" id="ARBA00045120"/>
    </source>
</evidence>
<comment type="subunit">
    <text evidence="6">Heterodimer composed of a large subunit (PMDh-L) and a small subunit (PMDh-S).</text>
</comment>
<name>A0A7C2FXF7_9CREN</name>
<protein>
    <recommendedName>
        <fullName evidence="8">Phosphomevalonate dehydratase large subunit</fullName>
        <ecNumber evidence="7">4.2.1.182</ecNumber>
    </recommendedName>
</protein>
<comment type="function">
    <text evidence="4">Component of a hydro-lyase that catalyzes the dehydration of mevalonate 5-phosphate (MVA5P) to form trans-anhydromevalonate 5-phosphate (tAHMP). Involved in the archaeal mevalonate (MVA) pathway, which provides fundamental precursors for isoprenoid biosynthesis, such as isopentenyl diphosphate (IPP) and dimethylallyl diphosphate (DMAPP).</text>
</comment>
<comment type="catalytic activity">
    <reaction evidence="3">
        <text>(R)-5-phosphomevalonate = (2E)-3-methyl-5-phosphooxypent-2-enoate + H2O</text>
        <dbReference type="Rhea" id="RHEA:78975"/>
        <dbReference type="ChEBI" id="CHEBI:15377"/>
        <dbReference type="ChEBI" id="CHEBI:58146"/>
        <dbReference type="ChEBI" id="CHEBI:229665"/>
        <dbReference type="EC" id="4.2.1.182"/>
    </reaction>
    <physiologicalReaction direction="left-to-right" evidence="3">
        <dbReference type="Rhea" id="RHEA:78976"/>
    </physiologicalReaction>
</comment>
<keyword evidence="1" id="KW-0408">Iron</keyword>
<evidence type="ECO:0000256" key="7">
    <source>
        <dbReference type="ARBA" id="ARBA00047176"/>
    </source>
</evidence>
<evidence type="ECO:0000256" key="1">
    <source>
        <dbReference type="ARBA" id="ARBA00023004"/>
    </source>
</evidence>
<reference evidence="10" key="1">
    <citation type="journal article" date="2020" name="mSystems">
        <title>Genome- and Community-Level Interaction Insights into Carbon Utilization and Element Cycling Functions of Hydrothermarchaeota in Hydrothermal Sediment.</title>
        <authorList>
            <person name="Zhou Z."/>
            <person name="Liu Y."/>
            <person name="Xu W."/>
            <person name="Pan J."/>
            <person name="Luo Z.H."/>
            <person name="Li M."/>
        </authorList>
    </citation>
    <scope>NUCLEOTIDE SEQUENCE [LARGE SCALE GENOMIC DNA]</scope>
    <source>
        <strain evidence="10">SpSt-23</strain>
    </source>
</reference>
<keyword evidence="2" id="KW-0456">Lyase</keyword>
<evidence type="ECO:0000256" key="5">
    <source>
        <dbReference type="ARBA" id="ARBA00046333"/>
    </source>
</evidence>
<sequence>MYLTPFQEKMLKGEFGWVYAKALEIIVRVGEALGSDRLVEITHAHVSGVSYSNIGEPGLEFLRDFYREKPRFRVYTTINPGCVDYGMLSQVIDNKYFSKQALIDEALVGMGGRPVFTCIPYYHRPPMPGEHLAWGESSAVIFANSYFGARTNREGGPLALASALTGFTYYHGFHDLENRVAKVLVKISPLIDNKPLSLAGLWIGENLRDVPMVKIREKPLYEVKALLAAMAASGSHALAVLDGITPKETYKTDIQETIALEPGDLEKYLGESPGPGGSVLGYVGCPHTHPEELIILRRLLKKYKEPRRGRLLITIPPELASTYSHIVRFLLSRRVDIALGTCPVVSVLKKKYDLMLTNSGKAYFYMRKIHGFKAGIAGLKEIVETIYA</sequence>
<dbReference type="Pfam" id="PF04412">
    <property type="entry name" value="AcnX"/>
    <property type="match status" value="1"/>
</dbReference>
<comment type="caution">
    <text evidence="10">The sequence shown here is derived from an EMBL/GenBank/DDBJ whole genome shotgun (WGS) entry which is preliminary data.</text>
</comment>
<evidence type="ECO:0000256" key="4">
    <source>
        <dbReference type="ARBA" id="ARBA00045299"/>
    </source>
</evidence>
<dbReference type="EMBL" id="DSJT01000011">
    <property type="protein sequence ID" value="HEF87144.1"/>
    <property type="molecule type" value="Genomic_DNA"/>
</dbReference>
<dbReference type="InterPro" id="IPR007506">
    <property type="entry name" value="PMDh-L-like_dom"/>
</dbReference>
<dbReference type="AlphaFoldDB" id="A0A7C2FXF7"/>